<evidence type="ECO:0000256" key="6">
    <source>
        <dbReference type="ARBA" id="ARBA00023157"/>
    </source>
</evidence>
<dbReference type="EMBL" id="OU900096">
    <property type="protein sequence ID" value="CAG9860167.1"/>
    <property type="molecule type" value="Genomic_DNA"/>
</dbReference>
<dbReference type="Pfam" id="PF00328">
    <property type="entry name" value="His_Phos_2"/>
    <property type="match status" value="2"/>
</dbReference>
<evidence type="ECO:0000313" key="10">
    <source>
        <dbReference type="Proteomes" id="UP001153712"/>
    </source>
</evidence>
<dbReference type="InterPro" id="IPR000560">
    <property type="entry name" value="His_Pase_clade-2"/>
</dbReference>
<feature type="signal peptide" evidence="8">
    <location>
        <begin position="1"/>
        <end position="19"/>
    </location>
</feature>
<dbReference type="OrthoDB" id="5821688at2759"/>
<accession>A0A9N9TNS7</accession>
<evidence type="ECO:0000256" key="7">
    <source>
        <dbReference type="ARBA" id="ARBA00023180"/>
    </source>
</evidence>
<name>A0A9N9TNS7_PHYSR</name>
<evidence type="ECO:0000313" key="9">
    <source>
        <dbReference type="EMBL" id="CAG9860167.1"/>
    </source>
</evidence>
<comment type="similarity">
    <text evidence="2">Belongs to the histidine acid phosphatase family.</text>
</comment>
<dbReference type="PANTHER" id="PTHR11567:SF211">
    <property type="entry name" value="PROSTATIC ACID PHOSPHATASE"/>
    <property type="match status" value="1"/>
</dbReference>
<evidence type="ECO:0000256" key="1">
    <source>
        <dbReference type="ARBA" id="ARBA00000032"/>
    </source>
</evidence>
<protein>
    <recommendedName>
        <fullName evidence="3">acid phosphatase</fullName>
        <ecNumber evidence="3">3.1.3.2</ecNumber>
    </recommendedName>
</protein>
<sequence>MYSITLLVCLVLLFNFLNCELVALVVIYRHGSRGPVLMYNNDPYKKNYREIWPQGFQQLTNRGKNQQFALGKWYRRHYKDFIPTEYHHEFTRVMSSDVDRCLMSAASNLAGLFPPRGEQVWTKSIPWQPIPIHTTPYEEDPVLAVGKPCPKHAELMAKFKEQEEYRSYFEKMRPAIDYILKKSGETSDEMAEIIHDTLFVESYFDLPLPKWTNRVFPNITWSLMSYAMRLPIATPQLTRLKAGPVVDYITSFFEKVTKNPEESQKFLMLSAHDITLVYLLQALGLYDGSWPEYASSVNFELHSTGVGEDEKYLDIYFKNSTVYQKLTLEKCGAQCEFSEFTRLIDDVRMSPENWQKECFNV</sequence>
<dbReference type="Gene3D" id="3.40.50.1240">
    <property type="entry name" value="Phosphoglycerate mutase-like"/>
    <property type="match status" value="1"/>
</dbReference>
<organism evidence="9 10">
    <name type="scientific">Phyllotreta striolata</name>
    <name type="common">Striped flea beetle</name>
    <name type="synonym">Crioceris striolata</name>
    <dbReference type="NCBI Taxonomy" id="444603"/>
    <lineage>
        <taxon>Eukaryota</taxon>
        <taxon>Metazoa</taxon>
        <taxon>Ecdysozoa</taxon>
        <taxon>Arthropoda</taxon>
        <taxon>Hexapoda</taxon>
        <taxon>Insecta</taxon>
        <taxon>Pterygota</taxon>
        <taxon>Neoptera</taxon>
        <taxon>Endopterygota</taxon>
        <taxon>Coleoptera</taxon>
        <taxon>Polyphaga</taxon>
        <taxon>Cucujiformia</taxon>
        <taxon>Chrysomeloidea</taxon>
        <taxon>Chrysomelidae</taxon>
        <taxon>Galerucinae</taxon>
        <taxon>Alticini</taxon>
        <taxon>Phyllotreta</taxon>
    </lineage>
</organism>
<dbReference type="Proteomes" id="UP001153712">
    <property type="component" value="Chromosome 3"/>
</dbReference>
<dbReference type="PROSITE" id="PS00616">
    <property type="entry name" value="HIS_ACID_PHOSPHAT_1"/>
    <property type="match status" value="1"/>
</dbReference>
<dbReference type="InterPro" id="IPR033379">
    <property type="entry name" value="Acid_Pase_AS"/>
</dbReference>
<dbReference type="EC" id="3.1.3.2" evidence="3"/>
<gene>
    <name evidence="9" type="ORF">PHYEVI_LOCUS6524</name>
</gene>
<evidence type="ECO:0000256" key="3">
    <source>
        <dbReference type="ARBA" id="ARBA00012646"/>
    </source>
</evidence>
<evidence type="ECO:0000256" key="4">
    <source>
        <dbReference type="ARBA" id="ARBA00022729"/>
    </source>
</evidence>
<feature type="chain" id="PRO_5040318399" description="acid phosphatase" evidence="8">
    <location>
        <begin position="20"/>
        <end position="361"/>
    </location>
</feature>
<dbReference type="CDD" id="cd07061">
    <property type="entry name" value="HP_HAP_like"/>
    <property type="match status" value="1"/>
</dbReference>
<keyword evidence="6" id="KW-1015">Disulfide bond</keyword>
<keyword evidence="5" id="KW-0378">Hydrolase</keyword>
<keyword evidence="4 8" id="KW-0732">Signal</keyword>
<dbReference type="InterPro" id="IPR029033">
    <property type="entry name" value="His_PPase_superfam"/>
</dbReference>
<dbReference type="AlphaFoldDB" id="A0A9N9TNS7"/>
<proteinExistence type="inferred from homology"/>
<evidence type="ECO:0000256" key="8">
    <source>
        <dbReference type="SAM" id="SignalP"/>
    </source>
</evidence>
<dbReference type="InterPro" id="IPR050645">
    <property type="entry name" value="Histidine_acid_phosphatase"/>
</dbReference>
<evidence type="ECO:0000256" key="2">
    <source>
        <dbReference type="ARBA" id="ARBA00005375"/>
    </source>
</evidence>
<evidence type="ECO:0000256" key="5">
    <source>
        <dbReference type="ARBA" id="ARBA00022801"/>
    </source>
</evidence>
<comment type="catalytic activity">
    <reaction evidence="1">
        <text>a phosphate monoester + H2O = an alcohol + phosphate</text>
        <dbReference type="Rhea" id="RHEA:15017"/>
        <dbReference type="ChEBI" id="CHEBI:15377"/>
        <dbReference type="ChEBI" id="CHEBI:30879"/>
        <dbReference type="ChEBI" id="CHEBI:43474"/>
        <dbReference type="ChEBI" id="CHEBI:67140"/>
        <dbReference type="EC" id="3.1.3.2"/>
    </reaction>
</comment>
<keyword evidence="10" id="KW-1185">Reference proteome</keyword>
<keyword evidence="7" id="KW-0325">Glycoprotein</keyword>
<dbReference type="GO" id="GO:0003993">
    <property type="term" value="F:acid phosphatase activity"/>
    <property type="evidence" value="ECO:0007669"/>
    <property type="project" value="UniProtKB-EC"/>
</dbReference>
<dbReference type="SUPFAM" id="SSF53254">
    <property type="entry name" value="Phosphoglycerate mutase-like"/>
    <property type="match status" value="1"/>
</dbReference>
<reference evidence="9" key="1">
    <citation type="submission" date="2022-01" db="EMBL/GenBank/DDBJ databases">
        <authorList>
            <person name="King R."/>
        </authorList>
    </citation>
    <scope>NUCLEOTIDE SEQUENCE</scope>
</reference>
<dbReference type="PANTHER" id="PTHR11567">
    <property type="entry name" value="ACID PHOSPHATASE-RELATED"/>
    <property type="match status" value="1"/>
</dbReference>